<keyword evidence="6" id="KW-0479">Metal-binding</keyword>
<comment type="cofactor">
    <cofactor evidence="2">
        <name>[4Fe-4S] cluster</name>
        <dbReference type="ChEBI" id="CHEBI:49883"/>
    </cofactor>
</comment>
<dbReference type="PANTHER" id="PTHR42917:SF2">
    <property type="entry name" value="2,4-DIENOYL-COA REDUCTASE [(2E)-ENOYL-COA-PRODUCING]"/>
    <property type="match status" value="1"/>
</dbReference>
<dbReference type="EMBL" id="BAAALN010000003">
    <property type="protein sequence ID" value="GAA1228741.1"/>
    <property type="molecule type" value="Genomic_DNA"/>
</dbReference>
<keyword evidence="8" id="KW-0408">Iron</keyword>
<comment type="cofactor">
    <cofactor evidence="1">
        <name>FMN</name>
        <dbReference type="ChEBI" id="CHEBI:58210"/>
    </cofactor>
</comment>
<keyword evidence="7" id="KW-0560">Oxidoreductase</keyword>
<dbReference type="Gene3D" id="3.40.50.720">
    <property type="entry name" value="NAD(P)-binding Rossmann-like Domain"/>
    <property type="match status" value="1"/>
</dbReference>
<keyword evidence="4" id="KW-0285">Flavoprotein</keyword>
<dbReference type="PRINTS" id="PR00469">
    <property type="entry name" value="PNDRDTASEII"/>
</dbReference>
<evidence type="ECO:0000256" key="4">
    <source>
        <dbReference type="ARBA" id="ARBA00022630"/>
    </source>
</evidence>
<evidence type="ECO:0000259" key="10">
    <source>
        <dbReference type="Pfam" id="PF00724"/>
    </source>
</evidence>
<dbReference type="SUPFAM" id="SSF51905">
    <property type="entry name" value="FAD/NAD(P)-binding domain"/>
    <property type="match status" value="1"/>
</dbReference>
<evidence type="ECO:0000259" key="11">
    <source>
        <dbReference type="Pfam" id="PF07992"/>
    </source>
</evidence>
<evidence type="ECO:0000256" key="5">
    <source>
        <dbReference type="ARBA" id="ARBA00022643"/>
    </source>
</evidence>
<evidence type="ECO:0000256" key="7">
    <source>
        <dbReference type="ARBA" id="ARBA00023002"/>
    </source>
</evidence>
<keyword evidence="9" id="KW-0411">Iron-sulfur</keyword>
<comment type="similarity">
    <text evidence="3">In the N-terminal section; belongs to the NADH:flavin oxidoreductase/NADH oxidase family.</text>
</comment>
<dbReference type="InterPro" id="IPR036188">
    <property type="entry name" value="FAD/NAD-bd_sf"/>
</dbReference>
<dbReference type="CDD" id="cd02930">
    <property type="entry name" value="DCR_FMN"/>
    <property type="match status" value="1"/>
</dbReference>
<dbReference type="RefSeq" id="WP_253862681.1">
    <property type="nucleotide sequence ID" value="NZ_BAAALN010000003.1"/>
</dbReference>
<evidence type="ECO:0000256" key="9">
    <source>
        <dbReference type="ARBA" id="ARBA00023014"/>
    </source>
</evidence>
<proteinExistence type="inferred from homology"/>
<feature type="domain" description="NADH:flavin oxidoreductase/NADH oxidase N-terminal" evidence="10">
    <location>
        <begin position="7"/>
        <end position="331"/>
    </location>
</feature>
<protein>
    <submittedName>
        <fullName evidence="12">NADPH-dependent 2,4-dienoyl-CoA reductase</fullName>
    </submittedName>
</protein>
<evidence type="ECO:0000256" key="3">
    <source>
        <dbReference type="ARBA" id="ARBA00011048"/>
    </source>
</evidence>
<dbReference type="InterPro" id="IPR013785">
    <property type="entry name" value="Aldolase_TIM"/>
</dbReference>
<dbReference type="Gene3D" id="3.20.20.70">
    <property type="entry name" value="Aldolase class I"/>
    <property type="match status" value="1"/>
</dbReference>
<evidence type="ECO:0000256" key="2">
    <source>
        <dbReference type="ARBA" id="ARBA00001966"/>
    </source>
</evidence>
<dbReference type="Gene3D" id="3.50.50.60">
    <property type="entry name" value="FAD/NAD(P)-binding domain"/>
    <property type="match status" value="1"/>
</dbReference>
<organism evidence="12 13">
    <name type="scientific">Prauserella halophila</name>
    <dbReference type="NCBI Taxonomy" id="185641"/>
    <lineage>
        <taxon>Bacteria</taxon>
        <taxon>Bacillati</taxon>
        <taxon>Actinomycetota</taxon>
        <taxon>Actinomycetes</taxon>
        <taxon>Pseudonocardiales</taxon>
        <taxon>Pseudonocardiaceae</taxon>
        <taxon>Prauserella</taxon>
    </lineage>
</organism>
<dbReference type="SUPFAM" id="SSF51395">
    <property type="entry name" value="FMN-linked oxidoreductases"/>
    <property type="match status" value="1"/>
</dbReference>
<feature type="domain" description="FAD/NAD(P)-binding" evidence="11">
    <location>
        <begin position="377"/>
        <end position="639"/>
    </location>
</feature>
<dbReference type="PRINTS" id="PR00368">
    <property type="entry name" value="FADPNR"/>
</dbReference>
<evidence type="ECO:0000313" key="12">
    <source>
        <dbReference type="EMBL" id="GAA1228741.1"/>
    </source>
</evidence>
<evidence type="ECO:0000256" key="1">
    <source>
        <dbReference type="ARBA" id="ARBA00001917"/>
    </source>
</evidence>
<evidence type="ECO:0000256" key="8">
    <source>
        <dbReference type="ARBA" id="ARBA00023004"/>
    </source>
</evidence>
<evidence type="ECO:0000313" key="13">
    <source>
        <dbReference type="Proteomes" id="UP001500653"/>
    </source>
</evidence>
<dbReference type="InterPro" id="IPR023753">
    <property type="entry name" value="FAD/NAD-binding_dom"/>
</dbReference>
<sequence>MNAFPNLLAPLDLGFTSLPNRVIMSSMHVGLEDRAKHIDELAEFYAERARGGVGLIVTGGFAPNRTGWLYPAASKMSTRAEARRHRTVTAAVHEAGGKIALQLLHAGRYAYHPLSVSASAVKAPINPFRPRALSDRGVRAQIAAFARSAALAREAGYDGVEIMGSEGYLINQFLASRTNKRSDRWGGSAENRRRFAVEIVRQTRRAVGDDFVIVYRLSMMDLVEGGQTWQEVVDLAEAVEQAGATIINTGIGWHEARVPTIVTSVPRAAFTDVTGRVRKHVSIPVAASNRINMPQVAEEVLTRGEADMVAMARPFLADPLWVAKAEGDRSDEINTCIGCNQACLDHTFSLKRASCLVNPRAGNETTLRLLPSRTTKRIAVVGAGPAGLSAAVGLATRGHEVDLFEAEDEIGGQFAIARRIPGKEEFAETVRYYRRQLALTGVTLHLGTKAGAAELRERGFDEVVVATGVTPRTPDIPGIDHPSVLSYVDLVRRGAPVGDRVAVIGAGGIGVDVSEFLTHGESPTLDLDAWRAEWGVTDPEDGKGGLAAPAPHPSPRQVYLMQRKTSRIGRGLGKTTGWVHRAALRAKDVEKFTGVNYEKIDDAGVHVSYGPKREGATVVAVDNVVVCAGQEPVRDLADELRACGTSTHVIGGADVAAELDAKRAIDQGTRLAATL</sequence>
<dbReference type="InterPro" id="IPR001155">
    <property type="entry name" value="OxRdtase_FMN_N"/>
</dbReference>
<dbReference type="PANTHER" id="PTHR42917">
    <property type="entry name" value="2,4-DIENOYL-COA REDUCTASE"/>
    <property type="match status" value="1"/>
</dbReference>
<dbReference type="Pfam" id="PF00724">
    <property type="entry name" value="Oxidored_FMN"/>
    <property type="match status" value="1"/>
</dbReference>
<dbReference type="Proteomes" id="UP001500653">
    <property type="component" value="Unassembled WGS sequence"/>
</dbReference>
<reference evidence="13" key="1">
    <citation type="journal article" date="2019" name="Int. J. Syst. Evol. Microbiol.">
        <title>The Global Catalogue of Microorganisms (GCM) 10K type strain sequencing project: providing services to taxonomists for standard genome sequencing and annotation.</title>
        <authorList>
            <consortium name="The Broad Institute Genomics Platform"/>
            <consortium name="The Broad Institute Genome Sequencing Center for Infectious Disease"/>
            <person name="Wu L."/>
            <person name="Ma J."/>
        </authorList>
    </citation>
    <scope>NUCLEOTIDE SEQUENCE [LARGE SCALE GENOMIC DNA]</scope>
    <source>
        <strain evidence="13">JCM 13023</strain>
    </source>
</reference>
<accession>A0ABP4GLE3</accession>
<dbReference type="SUPFAM" id="SSF51971">
    <property type="entry name" value="Nucleotide-binding domain"/>
    <property type="match status" value="1"/>
</dbReference>
<dbReference type="Pfam" id="PF07992">
    <property type="entry name" value="Pyr_redox_2"/>
    <property type="match status" value="1"/>
</dbReference>
<gene>
    <name evidence="12" type="ORF">GCM10009676_08970</name>
</gene>
<name>A0ABP4GLE3_9PSEU</name>
<comment type="caution">
    <text evidence="12">The sequence shown here is derived from an EMBL/GenBank/DDBJ whole genome shotgun (WGS) entry which is preliminary data.</text>
</comment>
<keyword evidence="5" id="KW-0288">FMN</keyword>
<dbReference type="InterPro" id="IPR051793">
    <property type="entry name" value="NADH:flavin_oxidoreductase"/>
</dbReference>
<evidence type="ECO:0000256" key="6">
    <source>
        <dbReference type="ARBA" id="ARBA00022723"/>
    </source>
</evidence>
<keyword evidence="13" id="KW-1185">Reference proteome</keyword>